<reference evidence="3" key="1">
    <citation type="submission" date="2021-01" db="EMBL/GenBank/DDBJ databases">
        <authorList>
            <person name="Corre E."/>
            <person name="Pelletier E."/>
            <person name="Niang G."/>
            <person name="Scheremetjew M."/>
            <person name="Finn R."/>
            <person name="Kale V."/>
            <person name="Holt S."/>
            <person name="Cochrane G."/>
            <person name="Meng A."/>
            <person name="Brown T."/>
            <person name="Cohen L."/>
        </authorList>
    </citation>
    <scope>NUCLEOTIDE SEQUENCE</scope>
    <source>
        <strain evidence="3">CCMP3105</strain>
    </source>
</reference>
<dbReference type="EMBL" id="HBNR01017813">
    <property type="protein sequence ID" value="CAE4572147.1"/>
    <property type="molecule type" value="Transcribed_RNA"/>
</dbReference>
<feature type="transmembrane region" description="Helical" evidence="2">
    <location>
        <begin position="114"/>
        <end position="141"/>
    </location>
</feature>
<organism evidence="3">
    <name type="scientific">Alexandrium monilatum</name>
    <dbReference type="NCBI Taxonomy" id="311494"/>
    <lineage>
        <taxon>Eukaryota</taxon>
        <taxon>Sar</taxon>
        <taxon>Alveolata</taxon>
        <taxon>Dinophyceae</taxon>
        <taxon>Gonyaulacales</taxon>
        <taxon>Pyrocystaceae</taxon>
        <taxon>Alexandrium</taxon>
    </lineage>
</organism>
<dbReference type="AlphaFoldDB" id="A0A7S4Q4L1"/>
<keyword evidence="2" id="KW-0812">Transmembrane</keyword>
<evidence type="ECO:0000256" key="2">
    <source>
        <dbReference type="SAM" id="Phobius"/>
    </source>
</evidence>
<feature type="region of interest" description="Disordered" evidence="1">
    <location>
        <begin position="223"/>
        <end position="279"/>
    </location>
</feature>
<evidence type="ECO:0000313" key="3">
    <source>
        <dbReference type="EMBL" id="CAE4572147.1"/>
    </source>
</evidence>
<keyword evidence="2" id="KW-0472">Membrane</keyword>
<protein>
    <submittedName>
        <fullName evidence="3">Uncharacterized protein</fullName>
    </submittedName>
</protein>
<evidence type="ECO:0000256" key="1">
    <source>
        <dbReference type="SAM" id="MobiDB-lite"/>
    </source>
</evidence>
<accession>A0A7S4Q4L1</accession>
<keyword evidence="2" id="KW-1133">Transmembrane helix</keyword>
<name>A0A7S4Q4L1_9DINO</name>
<sequence length="293" mass="31494">MANARSLEYWELAVLCSAALVNRVAHSPVCNWMFACGCRSLWQGGWSSCNVHSHSNHRCPWCLPWLSPVTAGWFHLWRLDSSFDQDGLPVLALAWPLWRYGHGWVGARGVAGPACALACSAAAYLLMELSVGFVYALLFAYPDFVLYRPPLCQEGAKAGRPRCRTPLAPAPTVPLGDSSGLDLIPSVLLGSLGATLWAVAIRRASLRLCALAGWHVPEAPPRQAVQAAESAPPRVPSLALPQRLGQPRRRSPHGAARCSCCSQDGCPGSAGPSTPGEQEGCANLELLQLQLDR</sequence>
<proteinExistence type="predicted"/>
<feature type="transmembrane region" description="Helical" evidence="2">
    <location>
        <begin position="183"/>
        <end position="201"/>
    </location>
</feature>
<gene>
    <name evidence="3" type="ORF">AMON00008_LOCUS11766</name>
</gene>